<proteinExistence type="predicted"/>
<evidence type="ECO:0000313" key="3">
    <source>
        <dbReference type="Proteomes" id="UP000607397"/>
    </source>
</evidence>
<name>A0A8K1ZXY4_9CYAN</name>
<dbReference type="InterPro" id="IPR041049">
    <property type="entry name" value="DUF5615"/>
</dbReference>
<dbReference type="EMBL" id="WVIC01000009">
    <property type="protein sequence ID" value="NCJ06056.1"/>
    <property type="molecule type" value="Genomic_DNA"/>
</dbReference>
<dbReference type="AlphaFoldDB" id="A0A8K1ZXY4"/>
<reference evidence="2" key="1">
    <citation type="submission" date="2019-12" db="EMBL/GenBank/DDBJ databases">
        <title>High-Quality draft genome sequences of three cyanobacteria isolated from the limestone walls of the Old Cathedral of Coimbra.</title>
        <authorList>
            <person name="Tiago I."/>
            <person name="Soares F."/>
            <person name="Portugal A."/>
        </authorList>
    </citation>
    <scope>NUCLEOTIDE SEQUENCE [LARGE SCALE GENOMIC DNA]</scope>
    <source>
        <strain evidence="2">C</strain>
    </source>
</reference>
<sequence>MKLLIDMNLSPIWVSFLASKGVDAVHWSIIGAMNASDQEIMAWAAENDYVVFTHDMDFGTLLSVTQVNSPSVIQLRTKDVLPGAVGDLVILALYQSESALEAGALVTVDEGRSRLRILPIRNKDSS</sequence>
<dbReference type="RefSeq" id="WP_161824539.1">
    <property type="nucleotide sequence ID" value="NZ_WVIC01000009.1"/>
</dbReference>
<accession>A0A8K1ZXY4</accession>
<feature type="domain" description="DUF5615" evidence="1">
    <location>
        <begin position="1"/>
        <end position="110"/>
    </location>
</feature>
<dbReference type="Pfam" id="PF18480">
    <property type="entry name" value="DUF5615"/>
    <property type="match status" value="1"/>
</dbReference>
<keyword evidence="3" id="KW-1185">Reference proteome</keyword>
<evidence type="ECO:0000259" key="1">
    <source>
        <dbReference type="Pfam" id="PF18480"/>
    </source>
</evidence>
<dbReference type="Proteomes" id="UP000607397">
    <property type="component" value="Unassembled WGS sequence"/>
</dbReference>
<protein>
    <recommendedName>
        <fullName evidence="1">DUF5615 domain-containing protein</fullName>
    </recommendedName>
</protein>
<comment type="caution">
    <text evidence="2">The sequence shown here is derived from an EMBL/GenBank/DDBJ whole genome shotgun (WGS) entry which is preliminary data.</text>
</comment>
<evidence type="ECO:0000313" key="2">
    <source>
        <dbReference type="EMBL" id="NCJ06056.1"/>
    </source>
</evidence>
<organism evidence="2 3">
    <name type="scientific">Petrachloros mirabilis ULC683</name>
    <dbReference type="NCBI Taxonomy" id="2781853"/>
    <lineage>
        <taxon>Bacteria</taxon>
        <taxon>Bacillati</taxon>
        <taxon>Cyanobacteriota</taxon>
        <taxon>Cyanophyceae</taxon>
        <taxon>Synechococcales</taxon>
        <taxon>Petrachlorosaceae</taxon>
        <taxon>Petrachloros</taxon>
        <taxon>Petrachloros mirabilis</taxon>
    </lineage>
</organism>
<gene>
    <name evidence="2" type="ORF">GS597_05910</name>
</gene>